<evidence type="ECO:0000256" key="4">
    <source>
        <dbReference type="ARBA" id="ARBA00022806"/>
    </source>
</evidence>
<dbReference type="InterPro" id="IPR027417">
    <property type="entry name" value="P-loop_NTPase"/>
</dbReference>
<evidence type="ECO:0000259" key="12">
    <source>
        <dbReference type="PROSITE" id="PS51198"/>
    </source>
</evidence>
<evidence type="ECO:0000256" key="6">
    <source>
        <dbReference type="ARBA" id="ARBA00023125"/>
    </source>
</evidence>
<keyword evidence="2 11" id="KW-0547">Nucleotide-binding</keyword>
<dbReference type="Gene3D" id="1.10.486.10">
    <property type="entry name" value="PCRA, domain 4"/>
    <property type="match status" value="2"/>
</dbReference>
<evidence type="ECO:0000256" key="8">
    <source>
        <dbReference type="ARBA" id="ARBA00034617"/>
    </source>
</evidence>
<keyword evidence="4 11" id="KW-0347">Helicase</keyword>
<protein>
    <recommendedName>
        <fullName evidence="9">DNA 3'-5' helicase</fullName>
        <ecNumber evidence="9">5.6.2.4</ecNumber>
    </recommendedName>
</protein>
<proteinExistence type="inferred from homology"/>
<dbReference type="Gene3D" id="1.10.10.160">
    <property type="match status" value="1"/>
</dbReference>
<comment type="catalytic activity">
    <reaction evidence="10">
        <text>ATP + H2O = ADP + phosphate + H(+)</text>
        <dbReference type="Rhea" id="RHEA:13065"/>
        <dbReference type="ChEBI" id="CHEBI:15377"/>
        <dbReference type="ChEBI" id="CHEBI:15378"/>
        <dbReference type="ChEBI" id="CHEBI:30616"/>
        <dbReference type="ChEBI" id="CHEBI:43474"/>
        <dbReference type="ChEBI" id="CHEBI:456216"/>
        <dbReference type="EC" id="5.6.2.4"/>
    </reaction>
</comment>
<dbReference type="GO" id="GO:0005524">
    <property type="term" value="F:ATP binding"/>
    <property type="evidence" value="ECO:0007669"/>
    <property type="project" value="UniProtKB-UniRule"/>
</dbReference>
<accession>A0A1F7IZ01</accession>
<dbReference type="GO" id="GO:0043138">
    <property type="term" value="F:3'-5' DNA helicase activity"/>
    <property type="evidence" value="ECO:0007669"/>
    <property type="project" value="UniProtKB-EC"/>
</dbReference>
<feature type="domain" description="UvrD-like helicase C-terminal" evidence="13">
    <location>
        <begin position="241"/>
        <end position="490"/>
    </location>
</feature>
<keyword evidence="5 11" id="KW-0067">ATP-binding</keyword>
<dbReference type="PANTHER" id="PTHR11070:SF2">
    <property type="entry name" value="ATP-DEPENDENT DNA HELICASE SRS2"/>
    <property type="match status" value="1"/>
</dbReference>
<comment type="caution">
    <text evidence="14">The sequence shown here is derived from an EMBL/GenBank/DDBJ whole genome shotgun (WGS) entry which is preliminary data.</text>
</comment>
<dbReference type="GO" id="GO:0000725">
    <property type="term" value="P:recombinational repair"/>
    <property type="evidence" value="ECO:0007669"/>
    <property type="project" value="TreeGrafter"/>
</dbReference>
<dbReference type="CDD" id="cd17932">
    <property type="entry name" value="DEXQc_UvrD"/>
    <property type="match status" value="1"/>
</dbReference>
<organism evidence="14 15">
    <name type="scientific">Candidatus Roizmanbacteria bacterium RIFCSPLOWO2_01_FULL_38_12</name>
    <dbReference type="NCBI Taxonomy" id="1802061"/>
    <lineage>
        <taxon>Bacteria</taxon>
        <taxon>Candidatus Roizmaniibacteriota</taxon>
    </lineage>
</organism>
<dbReference type="AlphaFoldDB" id="A0A1F7IZ01"/>
<evidence type="ECO:0000259" key="13">
    <source>
        <dbReference type="PROSITE" id="PS51217"/>
    </source>
</evidence>
<dbReference type="EC" id="5.6.2.4" evidence="9"/>
<feature type="binding site" evidence="11">
    <location>
        <begin position="22"/>
        <end position="29"/>
    </location>
    <ligand>
        <name>ATP</name>
        <dbReference type="ChEBI" id="CHEBI:30616"/>
    </ligand>
</feature>
<dbReference type="GO" id="GO:0003677">
    <property type="term" value="F:DNA binding"/>
    <property type="evidence" value="ECO:0007669"/>
    <property type="project" value="UniProtKB-KW"/>
</dbReference>
<evidence type="ECO:0000256" key="7">
    <source>
        <dbReference type="ARBA" id="ARBA00023235"/>
    </source>
</evidence>
<dbReference type="GO" id="GO:0016887">
    <property type="term" value="F:ATP hydrolysis activity"/>
    <property type="evidence" value="ECO:0007669"/>
    <property type="project" value="RHEA"/>
</dbReference>
<gene>
    <name evidence="14" type="ORF">A3A93_03840</name>
</gene>
<evidence type="ECO:0000256" key="5">
    <source>
        <dbReference type="ARBA" id="ARBA00022840"/>
    </source>
</evidence>
<evidence type="ECO:0000313" key="15">
    <source>
        <dbReference type="Proteomes" id="UP000177141"/>
    </source>
</evidence>
<dbReference type="InterPro" id="IPR000212">
    <property type="entry name" value="DNA_helicase_UvrD/REP"/>
</dbReference>
<dbReference type="PROSITE" id="PS51217">
    <property type="entry name" value="UVRD_HELICASE_CTER"/>
    <property type="match status" value="1"/>
</dbReference>
<dbReference type="STRING" id="1802061.A3A93_03840"/>
<keyword evidence="3 11" id="KW-0378">Hydrolase</keyword>
<keyword evidence="7" id="KW-0413">Isomerase</keyword>
<dbReference type="EMBL" id="MGAL01000013">
    <property type="protein sequence ID" value="OGK48571.1"/>
    <property type="molecule type" value="Genomic_DNA"/>
</dbReference>
<dbReference type="InterPro" id="IPR014016">
    <property type="entry name" value="UvrD-like_ATP-bd"/>
</dbReference>
<dbReference type="Proteomes" id="UP000177141">
    <property type="component" value="Unassembled WGS sequence"/>
</dbReference>
<keyword evidence="6" id="KW-0238">DNA-binding</keyword>
<reference evidence="14 15" key="1">
    <citation type="journal article" date="2016" name="Nat. Commun.">
        <title>Thousands of microbial genomes shed light on interconnected biogeochemical processes in an aquifer system.</title>
        <authorList>
            <person name="Anantharaman K."/>
            <person name="Brown C.T."/>
            <person name="Hug L.A."/>
            <person name="Sharon I."/>
            <person name="Castelle C.J."/>
            <person name="Probst A.J."/>
            <person name="Thomas B.C."/>
            <person name="Singh A."/>
            <person name="Wilkins M.J."/>
            <person name="Karaoz U."/>
            <person name="Brodie E.L."/>
            <person name="Williams K.H."/>
            <person name="Hubbard S.S."/>
            <person name="Banfield J.F."/>
        </authorList>
    </citation>
    <scope>NUCLEOTIDE SEQUENCE [LARGE SCALE GENOMIC DNA]</scope>
</reference>
<comment type="catalytic activity">
    <reaction evidence="8">
        <text>Couples ATP hydrolysis with the unwinding of duplex DNA by translocating in the 3'-5' direction.</text>
        <dbReference type="EC" id="5.6.2.4"/>
    </reaction>
</comment>
<name>A0A1F7IZ01_9BACT</name>
<dbReference type="Pfam" id="PF00580">
    <property type="entry name" value="UvrD-helicase"/>
    <property type="match status" value="1"/>
</dbReference>
<evidence type="ECO:0000256" key="1">
    <source>
        <dbReference type="ARBA" id="ARBA00009922"/>
    </source>
</evidence>
<evidence type="ECO:0000256" key="3">
    <source>
        <dbReference type="ARBA" id="ARBA00022801"/>
    </source>
</evidence>
<sequence>MNNLNPKQQKAVKSDGVVVIIAGPGTGKTRALTARVEYLLTEKKAGPKEILALTFTKKAAAQMKERLAHLKSLPFIGTFHAFASQSIPNNNFRIIDQKEQLSILEMLMIKNKKSLTQKNLKQLLQEISLSKTNRDLHNKNEVFILYNKFLQDSNLLDFDDLLLLLYKTINTNDDFRFEHVLVDEFQDTNNLQYEIIKKLASSHLFIIGDPLQSIYTFRGADSTVFEKIKEDFTGYSKIIFETNYRSTQSIIDTSTKLFAGQTPLESAHKSSGLIQLVHTADEYTEADWIVNKINESIGGTDLLQASDFSKNKNQNLRLSDFAVIYRTHHVGRVLGQRFSQSALPYQVIGGDSPYDQKEISFIIGVLRYIYDKNKEILDSVSRSGGSDKKVIKIVSTYYDALKKLSEKQENDPLSTLIHKIMEIFNLNKKIAQSQSKQRNLQQFINNLSQFEKKKNPLKKVIDYLDYLKEHEYYDPKADKVALMTMHAAKGLEFNTVFICGFEEGLIPLLKKQNQTDLNEEKRLLYVAITRAKQDLYLFYTDSRQHKKVTISRFYELLKNKQLEEIEDAAIEKQKKRKEKWLNKKSQMELF</sequence>
<evidence type="ECO:0000256" key="10">
    <source>
        <dbReference type="ARBA" id="ARBA00048988"/>
    </source>
</evidence>
<dbReference type="SUPFAM" id="SSF52540">
    <property type="entry name" value="P-loop containing nucleoside triphosphate hydrolases"/>
    <property type="match status" value="1"/>
</dbReference>
<evidence type="ECO:0000256" key="11">
    <source>
        <dbReference type="PROSITE-ProRule" id="PRU00560"/>
    </source>
</evidence>
<comment type="similarity">
    <text evidence="1">Belongs to the helicase family. UvrD subfamily.</text>
</comment>
<evidence type="ECO:0000256" key="9">
    <source>
        <dbReference type="ARBA" id="ARBA00034808"/>
    </source>
</evidence>
<feature type="domain" description="UvrD-like helicase ATP-binding" evidence="12">
    <location>
        <begin position="1"/>
        <end position="247"/>
    </location>
</feature>
<dbReference type="PANTHER" id="PTHR11070">
    <property type="entry name" value="UVRD / RECB / PCRA DNA HELICASE FAMILY MEMBER"/>
    <property type="match status" value="1"/>
</dbReference>
<dbReference type="InterPro" id="IPR013986">
    <property type="entry name" value="DExx_box_DNA_helicase_dom_sf"/>
</dbReference>
<dbReference type="PROSITE" id="PS51198">
    <property type="entry name" value="UVRD_HELICASE_ATP_BIND"/>
    <property type="match status" value="1"/>
</dbReference>
<evidence type="ECO:0000313" key="14">
    <source>
        <dbReference type="EMBL" id="OGK48571.1"/>
    </source>
</evidence>
<evidence type="ECO:0000256" key="2">
    <source>
        <dbReference type="ARBA" id="ARBA00022741"/>
    </source>
</evidence>
<dbReference type="Pfam" id="PF13361">
    <property type="entry name" value="UvrD_C"/>
    <property type="match status" value="2"/>
</dbReference>
<dbReference type="Gene3D" id="3.40.50.300">
    <property type="entry name" value="P-loop containing nucleotide triphosphate hydrolases"/>
    <property type="match status" value="3"/>
</dbReference>
<dbReference type="InterPro" id="IPR014017">
    <property type="entry name" value="DNA_helicase_UvrD-like_C"/>
</dbReference>